<dbReference type="Pfam" id="PF00246">
    <property type="entry name" value="Peptidase_M14"/>
    <property type="match status" value="1"/>
</dbReference>
<evidence type="ECO:0000256" key="4">
    <source>
        <dbReference type="ARBA" id="ARBA00022670"/>
    </source>
</evidence>
<organism evidence="13 14">
    <name type="scientific">Daphnia sinensis</name>
    <dbReference type="NCBI Taxonomy" id="1820382"/>
    <lineage>
        <taxon>Eukaryota</taxon>
        <taxon>Metazoa</taxon>
        <taxon>Ecdysozoa</taxon>
        <taxon>Arthropoda</taxon>
        <taxon>Crustacea</taxon>
        <taxon>Branchiopoda</taxon>
        <taxon>Diplostraca</taxon>
        <taxon>Cladocera</taxon>
        <taxon>Anomopoda</taxon>
        <taxon>Daphniidae</taxon>
        <taxon>Daphnia</taxon>
        <taxon>Daphnia similis group</taxon>
    </lineage>
</organism>
<dbReference type="CDD" id="cd03860">
    <property type="entry name" value="M14_CP_A-B_like"/>
    <property type="match status" value="1"/>
</dbReference>
<evidence type="ECO:0000256" key="3">
    <source>
        <dbReference type="ARBA" id="ARBA00022645"/>
    </source>
</evidence>
<keyword evidence="7" id="KW-0378">Hydrolase</keyword>
<feature type="region of interest" description="Disordered" evidence="11">
    <location>
        <begin position="268"/>
        <end position="293"/>
    </location>
</feature>
<dbReference type="PANTHER" id="PTHR11705:SF91">
    <property type="entry name" value="FI01817P-RELATED"/>
    <property type="match status" value="1"/>
</dbReference>
<evidence type="ECO:0000256" key="10">
    <source>
        <dbReference type="PROSITE-ProRule" id="PRU01379"/>
    </source>
</evidence>
<dbReference type="Gene3D" id="3.40.630.10">
    <property type="entry name" value="Zn peptidases"/>
    <property type="match status" value="2"/>
</dbReference>
<proteinExistence type="inferred from homology"/>
<dbReference type="PROSITE" id="PS52035">
    <property type="entry name" value="PEPTIDASE_M14"/>
    <property type="match status" value="1"/>
</dbReference>
<keyword evidence="8" id="KW-0862">Zinc</keyword>
<keyword evidence="14" id="KW-1185">Reference proteome</keyword>
<dbReference type="PANTHER" id="PTHR11705">
    <property type="entry name" value="PROTEASE FAMILY M14 CARBOXYPEPTIDASE A,B"/>
    <property type="match status" value="1"/>
</dbReference>
<evidence type="ECO:0000256" key="8">
    <source>
        <dbReference type="ARBA" id="ARBA00022833"/>
    </source>
</evidence>
<dbReference type="PROSITE" id="PS00132">
    <property type="entry name" value="CARBOXYPEPT_ZN_1"/>
    <property type="match status" value="1"/>
</dbReference>
<keyword evidence="4" id="KW-0645">Protease</keyword>
<evidence type="ECO:0000256" key="2">
    <source>
        <dbReference type="ARBA" id="ARBA00005988"/>
    </source>
</evidence>
<name>A0AAD5PSU1_9CRUS</name>
<feature type="active site" description="Proton donor/acceptor" evidence="10">
    <location>
        <position position="219"/>
    </location>
</feature>
<keyword evidence="5" id="KW-0479">Metal-binding</keyword>
<dbReference type="GO" id="GO:0006508">
    <property type="term" value="P:proteolysis"/>
    <property type="evidence" value="ECO:0007669"/>
    <property type="project" value="UniProtKB-KW"/>
</dbReference>
<evidence type="ECO:0000256" key="11">
    <source>
        <dbReference type="SAM" id="MobiDB-lite"/>
    </source>
</evidence>
<keyword evidence="9" id="KW-0482">Metalloprotease</keyword>
<evidence type="ECO:0000256" key="5">
    <source>
        <dbReference type="ARBA" id="ARBA00022723"/>
    </source>
</evidence>
<dbReference type="GO" id="GO:0004181">
    <property type="term" value="F:metallocarboxypeptidase activity"/>
    <property type="evidence" value="ECO:0007669"/>
    <property type="project" value="InterPro"/>
</dbReference>
<evidence type="ECO:0000313" key="13">
    <source>
        <dbReference type="EMBL" id="KAI9553890.1"/>
    </source>
</evidence>
<dbReference type="SMART" id="SM00631">
    <property type="entry name" value="Zn_pept"/>
    <property type="match status" value="1"/>
</dbReference>
<dbReference type="PRINTS" id="PR00765">
    <property type="entry name" value="CRBOXYPTASEA"/>
</dbReference>
<dbReference type="AlphaFoldDB" id="A0AAD5PSU1"/>
<comment type="similarity">
    <text evidence="2 10">Belongs to the peptidase M14 family.</text>
</comment>
<protein>
    <recommendedName>
        <fullName evidence="12">Peptidase M14 domain-containing protein</fullName>
    </recommendedName>
</protein>
<dbReference type="EMBL" id="WJBH02000008">
    <property type="protein sequence ID" value="KAI9553890.1"/>
    <property type="molecule type" value="Genomic_DNA"/>
</dbReference>
<comment type="cofactor">
    <cofactor evidence="1">
        <name>Zn(2+)</name>
        <dbReference type="ChEBI" id="CHEBI:29105"/>
    </cofactor>
</comment>
<sequence>MDWDTYHELSDIYDFLIYLNATYPKLVQLTQIGTSYEKRPLYVIRISSSSSPGTRPAIWVDGGFHAREWISPAVATYIIQQLVEVPANAKLSSKVDWYIMPVVNPDGYEHSHTVDRLWRKTRSVTNDPECLGVDPNRNFGYKLYLTLHSYGQVALIPYGYDVVYAPDHNDLLALAKDAISKFVEYTYKVGNTGALGYIGAGGSDDWAKSIGIKYSYTFELPDTGIDGFLLPASDILPVCQDFFPALDVFAAKVATCCNAATTTVKPRTTATTRKTTATTRKVTTTKRPPMTVTSKRTTTKCPCVCG</sequence>
<dbReference type="InterPro" id="IPR057246">
    <property type="entry name" value="CARBOXYPEPT_ZN_1"/>
</dbReference>
<accession>A0AAD5PSU1</accession>
<evidence type="ECO:0000256" key="9">
    <source>
        <dbReference type="ARBA" id="ARBA00023049"/>
    </source>
</evidence>
<keyword evidence="6" id="KW-0732">Signal</keyword>
<dbReference type="InterPro" id="IPR000834">
    <property type="entry name" value="Peptidase_M14"/>
</dbReference>
<evidence type="ECO:0000256" key="1">
    <source>
        <dbReference type="ARBA" id="ARBA00001947"/>
    </source>
</evidence>
<comment type="caution">
    <text evidence="13">The sequence shown here is derived from an EMBL/GenBank/DDBJ whole genome shotgun (WGS) entry which is preliminary data.</text>
</comment>
<evidence type="ECO:0000256" key="6">
    <source>
        <dbReference type="ARBA" id="ARBA00022729"/>
    </source>
</evidence>
<evidence type="ECO:0000313" key="14">
    <source>
        <dbReference type="Proteomes" id="UP000820818"/>
    </source>
</evidence>
<dbReference type="GO" id="GO:0005615">
    <property type="term" value="C:extracellular space"/>
    <property type="evidence" value="ECO:0007669"/>
    <property type="project" value="TreeGrafter"/>
</dbReference>
<keyword evidence="3" id="KW-0121">Carboxypeptidase</keyword>
<dbReference type="Proteomes" id="UP000820818">
    <property type="component" value="Linkage Group LG8"/>
</dbReference>
<reference evidence="13 14" key="1">
    <citation type="submission" date="2022-05" db="EMBL/GenBank/DDBJ databases">
        <title>A multi-omics perspective on studying reproductive biology in Daphnia sinensis.</title>
        <authorList>
            <person name="Jia J."/>
        </authorList>
    </citation>
    <scope>NUCLEOTIDE SEQUENCE [LARGE SCALE GENOMIC DNA]</scope>
    <source>
        <strain evidence="13 14">WSL</strain>
    </source>
</reference>
<dbReference type="FunFam" id="3.40.630.10:FF:000084">
    <property type="entry name" value="Carboxypeptidase B2"/>
    <property type="match status" value="2"/>
</dbReference>
<gene>
    <name evidence="13" type="ORF">GHT06_019160</name>
</gene>
<evidence type="ECO:0000259" key="12">
    <source>
        <dbReference type="PROSITE" id="PS52035"/>
    </source>
</evidence>
<feature type="domain" description="Peptidase M14" evidence="12">
    <location>
        <begin position="5"/>
        <end position="253"/>
    </location>
</feature>
<evidence type="ECO:0000256" key="7">
    <source>
        <dbReference type="ARBA" id="ARBA00022801"/>
    </source>
</evidence>
<dbReference type="GO" id="GO:0008270">
    <property type="term" value="F:zinc ion binding"/>
    <property type="evidence" value="ECO:0007669"/>
    <property type="project" value="InterPro"/>
</dbReference>
<dbReference type="SUPFAM" id="SSF53187">
    <property type="entry name" value="Zn-dependent exopeptidases"/>
    <property type="match status" value="1"/>
</dbReference>